<dbReference type="PANTHER" id="PTHR13604:SF0">
    <property type="entry name" value="ABASIC SITE PROCESSING PROTEIN HMCES"/>
    <property type="match status" value="1"/>
</dbReference>
<protein>
    <recommendedName>
        <fullName evidence="8">Abasic site processing protein</fullName>
        <ecNumber evidence="8">3.4.-.-</ecNumber>
    </recommendedName>
</protein>
<evidence type="ECO:0000256" key="7">
    <source>
        <dbReference type="ARBA" id="ARBA00023239"/>
    </source>
</evidence>
<keyword evidence="2 8" id="KW-0645">Protease</keyword>
<reference evidence="9 10" key="1">
    <citation type="submission" date="2018-08" db="EMBL/GenBank/DDBJ databases">
        <title>Genetic Globetrotter - A new plasmid hitch-hiking vast phylogenetic and geographic distances.</title>
        <authorList>
            <person name="Vollmers J."/>
            <person name="Petersen J."/>
        </authorList>
    </citation>
    <scope>NUCLEOTIDE SEQUENCE [LARGE SCALE GENOMIC DNA]</scope>
    <source>
        <strain evidence="9 10">DSM 26383</strain>
    </source>
</reference>
<dbReference type="GO" id="GO:0006508">
    <property type="term" value="P:proteolysis"/>
    <property type="evidence" value="ECO:0007669"/>
    <property type="project" value="UniProtKB-KW"/>
</dbReference>
<keyword evidence="7" id="KW-0456">Lyase</keyword>
<proteinExistence type="inferred from homology"/>
<evidence type="ECO:0000256" key="2">
    <source>
        <dbReference type="ARBA" id="ARBA00022670"/>
    </source>
</evidence>
<dbReference type="Pfam" id="PF02586">
    <property type="entry name" value="SRAP"/>
    <property type="match status" value="1"/>
</dbReference>
<evidence type="ECO:0000256" key="4">
    <source>
        <dbReference type="ARBA" id="ARBA00022801"/>
    </source>
</evidence>
<dbReference type="SUPFAM" id="SSF143081">
    <property type="entry name" value="BB1717-like"/>
    <property type="match status" value="1"/>
</dbReference>
<dbReference type="GO" id="GO:0008233">
    <property type="term" value="F:peptidase activity"/>
    <property type="evidence" value="ECO:0007669"/>
    <property type="project" value="UniProtKB-KW"/>
</dbReference>
<evidence type="ECO:0000256" key="6">
    <source>
        <dbReference type="ARBA" id="ARBA00023125"/>
    </source>
</evidence>
<dbReference type="KEGG" id="rid:RIdsm_04432"/>
<comment type="similarity">
    <text evidence="1 8">Belongs to the SOS response-associated peptidase family.</text>
</comment>
<accession>A0A5P3AIY4</accession>
<dbReference type="Proteomes" id="UP000325785">
    <property type="component" value="Chromosome"/>
</dbReference>
<keyword evidence="3" id="KW-0227">DNA damage</keyword>
<dbReference type="GO" id="GO:0106300">
    <property type="term" value="P:protein-DNA covalent cross-linking repair"/>
    <property type="evidence" value="ECO:0007669"/>
    <property type="project" value="InterPro"/>
</dbReference>
<keyword evidence="4 8" id="KW-0378">Hydrolase</keyword>
<keyword evidence="6" id="KW-0238">DNA-binding</keyword>
<dbReference type="Gene3D" id="3.90.1680.10">
    <property type="entry name" value="SOS response associated peptidase-like"/>
    <property type="match status" value="1"/>
</dbReference>
<dbReference type="InterPro" id="IPR036590">
    <property type="entry name" value="SRAP-like"/>
</dbReference>
<evidence type="ECO:0000256" key="5">
    <source>
        <dbReference type="ARBA" id="ARBA00023124"/>
    </source>
</evidence>
<dbReference type="EC" id="3.4.-.-" evidence="8"/>
<evidence type="ECO:0000256" key="3">
    <source>
        <dbReference type="ARBA" id="ARBA00022763"/>
    </source>
</evidence>
<dbReference type="EMBL" id="CP031598">
    <property type="protein sequence ID" value="QEW28600.1"/>
    <property type="molecule type" value="Genomic_DNA"/>
</dbReference>
<dbReference type="AlphaFoldDB" id="A0A5P3AIY4"/>
<dbReference type="RefSeq" id="WP_235608003.1">
    <property type="nucleotide sequence ID" value="NZ_CAXRJZ010000016.1"/>
</dbReference>
<dbReference type="GO" id="GO:0016829">
    <property type="term" value="F:lyase activity"/>
    <property type="evidence" value="ECO:0007669"/>
    <property type="project" value="UniProtKB-KW"/>
</dbReference>
<evidence type="ECO:0000313" key="10">
    <source>
        <dbReference type="Proteomes" id="UP000325785"/>
    </source>
</evidence>
<evidence type="ECO:0000256" key="8">
    <source>
        <dbReference type="RuleBase" id="RU364100"/>
    </source>
</evidence>
<sequence length="243" mass="26941">MASSGLAGPGGGASIGRMCNLHSNMTTQQAMRQLFDVAAELDGLGNFAPLPAIYPRYSAPVVRPGEGGRRELVSMHWGFLLPQVSKKTGKPIMPKAVNNARDDKVRSSSFWRASFEERRCLIPGTSFCEAKGRNPATYYWFGMDADDPEARPPFAFAGMWRGFRGEYRGEMVEIETHTMITTTPNELVKPVHPDRMPVILDPEDYETWLTGSSDEAAQLMRPFPAEKMRIVRQGEGVKEDPAG</sequence>
<keyword evidence="5" id="KW-0190">Covalent protein-DNA linkage</keyword>
<organism evidence="9 10">
    <name type="scientific">Roseovarius indicus</name>
    <dbReference type="NCBI Taxonomy" id="540747"/>
    <lineage>
        <taxon>Bacteria</taxon>
        <taxon>Pseudomonadati</taxon>
        <taxon>Pseudomonadota</taxon>
        <taxon>Alphaproteobacteria</taxon>
        <taxon>Rhodobacterales</taxon>
        <taxon>Roseobacteraceae</taxon>
        <taxon>Roseovarius</taxon>
    </lineage>
</organism>
<evidence type="ECO:0000256" key="1">
    <source>
        <dbReference type="ARBA" id="ARBA00008136"/>
    </source>
</evidence>
<dbReference type="GO" id="GO:0003697">
    <property type="term" value="F:single-stranded DNA binding"/>
    <property type="evidence" value="ECO:0007669"/>
    <property type="project" value="InterPro"/>
</dbReference>
<gene>
    <name evidence="9" type="ORF">RIdsm_04432</name>
</gene>
<name>A0A5P3AIY4_9RHOB</name>
<evidence type="ECO:0000313" key="9">
    <source>
        <dbReference type="EMBL" id="QEW28600.1"/>
    </source>
</evidence>
<dbReference type="PANTHER" id="PTHR13604">
    <property type="entry name" value="DC12-RELATED"/>
    <property type="match status" value="1"/>
</dbReference>
<dbReference type="InterPro" id="IPR003738">
    <property type="entry name" value="SRAP"/>
</dbReference>